<dbReference type="EMBL" id="FNTD01000004">
    <property type="protein sequence ID" value="SEC03189.1"/>
    <property type="molecule type" value="Genomic_DNA"/>
</dbReference>
<sequence length="111" mass="11603">MNPADELAAAADKLRALATAVSAPEPALQPFHAEGCDVTQGRTPGLYDVATTQTPELANYIAAMDPTVGLALADWLETTAAKLNHSTHPGWQDHVEPHALTVARAILGGQP</sequence>
<dbReference type="GeneID" id="95510252"/>
<proteinExistence type="predicted"/>
<protein>
    <submittedName>
        <fullName evidence="1">Uncharacterized protein</fullName>
    </submittedName>
</protein>
<dbReference type="Proteomes" id="UP000182375">
    <property type="component" value="Unassembled WGS sequence"/>
</dbReference>
<evidence type="ECO:0000313" key="1">
    <source>
        <dbReference type="EMBL" id="SEC03189.1"/>
    </source>
</evidence>
<name>A0A1H4P721_9ACTN</name>
<reference evidence="1 2" key="1">
    <citation type="submission" date="2016-10" db="EMBL/GenBank/DDBJ databases">
        <authorList>
            <person name="de Groot N.N."/>
        </authorList>
    </citation>
    <scope>NUCLEOTIDE SEQUENCE [LARGE SCALE GENOMIC DNA]</scope>
    <source>
        <strain evidence="1 2">DSM 40306</strain>
    </source>
</reference>
<organism evidence="1 2">
    <name type="scientific">Streptomyces misionensis</name>
    <dbReference type="NCBI Taxonomy" id="67331"/>
    <lineage>
        <taxon>Bacteria</taxon>
        <taxon>Bacillati</taxon>
        <taxon>Actinomycetota</taxon>
        <taxon>Actinomycetes</taxon>
        <taxon>Kitasatosporales</taxon>
        <taxon>Streptomycetaceae</taxon>
        <taxon>Streptomyces</taxon>
    </lineage>
</organism>
<dbReference type="RefSeq" id="WP_074990938.1">
    <property type="nucleotide sequence ID" value="NZ_FNTD01000004.1"/>
</dbReference>
<accession>A0A1H4P721</accession>
<dbReference type="AlphaFoldDB" id="A0A1H4P721"/>
<gene>
    <name evidence="1" type="ORF">SAMN04490357_1008</name>
</gene>
<dbReference type="STRING" id="67331.SAMN04490357_1008"/>
<evidence type="ECO:0000313" key="2">
    <source>
        <dbReference type="Proteomes" id="UP000182375"/>
    </source>
</evidence>